<dbReference type="AlphaFoldDB" id="I0I5W4"/>
<dbReference type="EMBL" id="AP012337">
    <property type="protein sequence ID" value="BAM00652.1"/>
    <property type="molecule type" value="Genomic_DNA"/>
</dbReference>
<gene>
    <name evidence="2" type="ordered locus">CLDAP_26120</name>
</gene>
<dbReference type="eggNOG" id="COG1082">
    <property type="taxonomic scope" value="Bacteria"/>
</dbReference>
<feature type="domain" description="Xylose isomerase-like TIM barrel" evidence="1">
    <location>
        <begin position="10"/>
        <end position="241"/>
    </location>
</feature>
<protein>
    <recommendedName>
        <fullName evidence="1">Xylose isomerase-like TIM barrel domain-containing protein</fullName>
    </recommendedName>
</protein>
<dbReference type="InterPro" id="IPR013022">
    <property type="entry name" value="Xyl_isomerase-like_TIM-brl"/>
</dbReference>
<name>I0I5W4_CALAS</name>
<keyword evidence="3" id="KW-1185">Reference proteome</keyword>
<reference evidence="2 3" key="1">
    <citation type="submission" date="2012-02" db="EMBL/GenBank/DDBJ databases">
        <title>Complete genome sequence of Caldilinea aerophila DSM 14535 (= NBRC 102666).</title>
        <authorList>
            <person name="Oguchi A."/>
            <person name="Hosoyama A."/>
            <person name="Sekine M."/>
            <person name="Fukai R."/>
            <person name="Kato Y."/>
            <person name="Nakamura S."/>
            <person name="Hanada S."/>
            <person name="Yamazaki S."/>
            <person name="Fujita N."/>
        </authorList>
    </citation>
    <scope>NUCLEOTIDE SEQUENCE [LARGE SCALE GENOMIC DNA]</scope>
    <source>
        <strain evidence="3">DSM 14535 / JCM 11387 / NBRC 104270 / STL-6-O1</strain>
    </source>
</reference>
<dbReference type="PANTHER" id="PTHR12110:SF21">
    <property type="entry name" value="XYLOSE ISOMERASE-LIKE TIM BARREL DOMAIN-CONTAINING PROTEIN"/>
    <property type="match status" value="1"/>
</dbReference>
<evidence type="ECO:0000313" key="3">
    <source>
        <dbReference type="Proteomes" id="UP000007880"/>
    </source>
</evidence>
<accession>I0I5W4</accession>
<dbReference type="KEGG" id="cap:CLDAP_26120"/>
<evidence type="ECO:0000313" key="2">
    <source>
        <dbReference type="EMBL" id="BAM00652.1"/>
    </source>
</evidence>
<dbReference type="HOGENOM" id="CLU_035063_3_0_0"/>
<dbReference type="Pfam" id="PF01261">
    <property type="entry name" value="AP_endonuc_2"/>
    <property type="match status" value="1"/>
</dbReference>
<dbReference type="InterPro" id="IPR050312">
    <property type="entry name" value="IolE/XylAMocC-like"/>
</dbReference>
<evidence type="ECO:0000259" key="1">
    <source>
        <dbReference type="Pfam" id="PF01261"/>
    </source>
</evidence>
<dbReference type="STRING" id="926550.CLDAP_26120"/>
<proteinExistence type="predicted"/>
<dbReference type="Proteomes" id="UP000007880">
    <property type="component" value="Chromosome"/>
</dbReference>
<organism evidence="2 3">
    <name type="scientific">Caldilinea aerophila (strain DSM 14535 / JCM 11387 / NBRC 104270 / STL-6-O1)</name>
    <dbReference type="NCBI Taxonomy" id="926550"/>
    <lineage>
        <taxon>Bacteria</taxon>
        <taxon>Bacillati</taxon>
        <taxon>Chloroflexota</taxon>
        <taxon>Caldilineae</taxon>
        <taxon>Caldilineales</taxon>
        <taxon>Caldilineaceae</taxon>
        <taxon>Caldilinea</taxon>
    </lineage>
</organism>
<sequence length="268" mass="30035">MTSDLETDVRVSREAGYKGLELWADKVYKYLETHSLEKLNALFMDNGVAPLSLNALVFIGFRGDEYPQVQERCKSMCEIAQAIHCPMVVTVPSPTETRWQLSWSDVKAEYVNVLRDLSDISAPYGVKLSFEFLGFGWCTVRTPRGAWEIVQEVDRANVGITVDCAHLFAGGGLMNELDALDPQKIFAFHLDDLEDTCKEAITDNTRVYPGAGVIPLDEICRRMSAIGYDGACSVELFQPEYWKLNPLEVAKTCRASALKVLSPYFNIE</sequence>
<dbReference type="SUPFAM" id="SSF51658">
    <property type="entry name" value="Xylose isomerase-like"/>
    <property type="match status" value="1"/>
</dbReference>
<dbReference type="Gene3D" id="3.20.20.150">
    <property type="entry name" value="Divalent-metal-dependent TIM barrel enzymes"/>
    <property type="match status" value="1"/>
</dbReference>
<dbReference type="InterPro" id="IPR036237">
    <property type="entry name" value="Xyl_isomerase-like_sf"/>
</dbReference>
<dbReference type="PANTHER" id="PTHR12110">
    <property type="entry name" value="HYDROXYPYRUVATE ISOMERASE"/>
    <property type="match status" value="1"/>
</dbReference>